<comment type="subcellular location">
    <subcellularLocation>
        <location evidence="1">Cytoplasm</location>
    </subcellularLocation>
</comment>
<name>A0A2M4AFU9_9DIPT</name>
<organism evidence="11">
    <name type="scientific">Anopheles triannulatus</name>
    <dbReference type="NCBI Taxonomy" id="58253"/>
    <lineage>
        <taxon>Eukaryota</taxon>
        <taxon>Metazoa</taxon>
        <taxon>Ecdysozoa</taxon>
        <taxon>Arthropoda</taxon>
        <taxon>Hexapoda</taxon>
        <taxon>Insecta</taxon>
        <taxon>Pterygota</taxon>
        <taxon>Neoptera</taxon>
        <taxon>Endopterygota</taxon>
        <taxon>Diptera</taxon>
        <taxon>Nematocera</taxon>
        <taxon>Culicoidea</taxon>
        <taxon>Culicidae</taxon>
        <taxon>Anophelinae</taxon>
        <taxon>Anopheles</taxon>
    </lineage>
</organism>
<dbReference type="Pfam" id="PF16516">
    <property type="entry name" value="CC2-LZ"/>
    <property type="match status" value="1"/>
</dbReference>
<dbReference type="PANTHER" id="PTHR31553:SF1">
    <property type="entry name" value="NF-KAPPA-B ESSENTIAL MODULATOR"/>
    <property type="match status" value="1"/>
</dbReference>
<proteinExistence type="predicted"/>
<keyword evidence="5" id="KW-0862">Zinc</keyword>
<protein>
    <submittedName>
        <fullName evidence="11">Putative polyubiquitin binding domain of nemo</fullName>
    </submittedName>
</protein>
<feature type="coiled-coil region" evidence="8">
    <location>
        <begin position="448"/>
        <end position="482"/>
    </location>
</feature>
<evidence type="ECO:0000313" key="11">
    <source>
        <dbReference type="EMBL" id="MBW39664.1"/>
    </source>
</evidence>
<dbReference type="GO" id="GO:0043122">
    <property type="term" value="P:regulation of canonical NF-kappaB signal transduction"/>
    <property type="evidence" value="ECO:0007669"/>
    <property type="project" value="TreeGrafter"/>
</dbReference>
<keyword evidence="2" id="KW-0963">Cytoplasm</keyword>
<dbReference type="Gene3D" id="1.20.5.990">
    <property type="entry name" value="Nemo cc2-lz domain - 1d5 darpin complex"/>
    <property type="match status" value="1"/>
</dbReference>
<keyword evidence="4 7" id="KW-0863">Zinc-finger</keyword>
<dbReference type="PROSITE" id="PS51801">
    <property type="entry name" value="ZF_CCHC_NOA"/>
    <property type="match status" value="1"/>
</dbReference>
<evidence type="ECO:0000256" key="1">
    <source>
        <dbReference type="ARBA" id="ARBA00004496"/>
    </source>
</evidence>
<dbReference type="GO" id="GO:0005634">
    <property type="term" value="C:nucleus"/>
    <property type="evidence" value="ECO:0007669"/>
    <property type="project" value="TreeGrafter"/>
</dbReference>
<dbReference type="CDD" id="cd09803">
    <property type="entry name" value="UBAN"/>
    <property type="match status" value="1"/>
</dbReference>
<dbReference type="GO" id="GO:0070530">
    <property type="term" value="F:K63-linked polyubiquitin modification-dependent protein binding"/>
    <property type="evidence" value="ECO:0007669"/>
    <property type="project" value="InterPro"/>
</dbReference>
<dbReference type="InterPro" id="IPR051301">
    <property type="entry name" value="Optineurin/NFkB_EssMod"/>
</dbReference>
<dbReference type="InterPro" id="IPR032419">
    <property type="entry name" value="CC2-LZ_dom"/>
</dbReference>
<feature type="compositionally biased region" description="Polar residues" evidence="9">
    <location>
        <begin position="26"/>
        <end position="39"/>
    </location>
</feature>
<evidence type="ECO:0000256" key="9">
    <source>
        <dbReference type="SAM" id="MobiDB-lite"/>
    </source>
</evidence>
<dbReference type="Gene3D" id="1.20.5.390">
    <property type="entry name" value="L1 transposable element, trimerization domain"/>
    <property type="match status" value="1"/>
</dbReference>
<evidence type="ECO:0000256" key="4">
    <source>
        <dbReference type="ARBA" id="ARBA00022771"/>
    </source>
</evidence>
<feature type="coiled-coil region" evidence="8">
    <location>
        <begin position="182"/>
        <end position="319"/>
    </location>
</feature>
<accession>A0A2M4AFU9</accession>
<keyword evidence="3" id="KW-0479">Metal-binding</keyword>
<dbReference type="GO" id="GO:0008270">
    <property type="term" value="F:zinc ion binding"/>
    <property type="evidence" value="ECO:0007669"/>
    <property type="project" value="UniProtKB-KW"/>
</dbReference>
<reference evidence="11" key="1">
    <citation type="submission" date="2018-01" db="EMBL/GenBank/DDBJ databases">
        <title>An insight into the sialome of Amazonian anophelines.</title>
        <authorList>
            <person name="Ribeiro J.M."/>
            <person name="Scarpassa V."/>
            <person name="Calvo E."/>
        </authorList>
    </citation>
    <scope>NUCLEOTIDE SEQUENCE</scope>
    <source>
        <tissue evidence="11">Salivary glands</tissue>
    </source>
</reference>
<evidence type="ECO:0000256" key="6">
    <source>
        <dbReference type="ARBA" id="ARBA00023054"/>
    </source>
</evidence>
<dbReference type="EMBL" id="GGFK01006343">
    <property type="protein sequence ID" value="MBW39664.1"/>
    <property type="molecule type" value="Transcribed_RNA"/>
</dbReference>
<evidence type="ECO:0000256" key="7">
    <source>
        <dbReference type="PROSITE-ProRule" id="PRU01142"/>
    </source>
</evidence>
<sequence>MSLSVQATPPPQPPSMEEESFIILGSSPTPSMETVSLSAATGPPSVASQQLASQPSSLKRSVLVSKLETSTQLDSTTYSLLTTNGQQVEQEQEQAVKSLLSDSSTSMLVASVIDAPAQSQQNSLRSIENKENCVPREGGPQAFELGPSPTASFVLSETRSLLLQQFPSLAQASMSAEEMRLLQKLSSEHGQLKESLQRANVAMRKNFASIQQLQDETKTRRCQLESRIDEQQQQIEQQEAEIGRLKDALVAAETVAAERVKEKEAIRAELQTELEEIRRVREMEQKEAQQEVDELRKVASERQALIQNLASKIENLELQIKGFVVVNTNQPEPGDGSAKFVPIETHQQQVKALERRMSVEVAKNLEFEDMRKLYVDEITCLKANVQAAERVYTASRVDMQKLYDELKERDTSIEQLRADVRASTDQIIVLGAQSEIYQKDFEAERTAREELASEKSRILAEFEVLQRQNADLTAQRNAQEQAQTAETAARMVQLATEAANPAPRGEPSPPVERETEPLSLLRCPLCLKGFRDFGTLQNHASDCMGTE</sequence>
<feature type="domain" description="CCHC NOA-type" evidence="10">
    <location>
        <begin position="515"/>
        <end position="545"/>
    </location>
</feature>
<keyword evidence="6 8" id="KW-0175">Coiled coil</keyword>
<evidence type="ECO:0000256" key="2">
    <source>
        <dbReference type="ARBA" id="ARBA00022490"/>
    </source>
</evidence>
<evidence type="ECO:0000259" key="10">
    <source>
        <dbReference type="PROSITE" id="PS51801"/>
    </source>
</evidence>
<dbReference type="AlphaFoldDB" id="A0A2M4AFU9"/>
<dbReference type="GO" id="GO:0005737">
    <property type="term" value="C:cytoplasm"/>
    <property type="evidence" value="ECO:0007669"/>
    <property type="project" value="UniProtKB-SubCell"/>
</dbReference>
<evidence type="ECO:0000256" key="8">
    <source>
        <dbReference type="SAM" id="Coils"/>
    </source>
</evidence>
<evidence type="ECO:0000256" key="3">
    <source>
        <dbReference type="ARBA" id="ARBA00022723"/>
    </source>
</evidence>
<feature type="compositionally biased region" description="Low complexity" evidence="9">
    <location>
        <begin position="43"/>
        <end position="58"/>
    </location>
</feature>
<dbReference type="InterPro" id="IPR034735">
    <property type="entry name" value="NEMO_ZF"/>
</dbReference>
<dbReference type="PANTHER" id="PTHR31553">
    <property type="entry name" value="NF-KAPPA-B ESSENTIAL MODULATOR"/>
    <property type="match status" value="1"/>
</dbReference>
<feature type="region of interest" description="Disordered" evidence="9">
    <location>
        <begin position="26"/>
        <end position="58"/>
    </location>
</feature>
<evidence type="ECO:0000256" key="5">
    <source>
        <dbReference type="ARBA" id="ARBA00022833"/>
    </source>
</evidence>